<comment type="caution">
    <text evidence="6">The sequence shown here is derived from an EMBL/GenBank/DDBJ whole genome shotgun (WGS) entry which is preliminary data.</text>
</comment>
<evidence type="ECO:0000259" key="5">
    <source>
        <dbReference type="Pfam" id="PF02449"/>
    </source>
</evidence>
<dbReference type="PANTHER" id="PTHR36447">
    <property type="entry name" value="BETA-GALACTOSIDASE GANA"/>
    <property type="match status" value="1"/>
</dbReference>
<evidence type="ECO:0000313" key="6">
    <source>
        <dbReference type="EMBL" id="HIU49141.1"/>
    </source>
</evidence>
<evidence type="ECO:0000313" key="7">
    <source>
        <dbReference type="Proteomes" id="UP000824111"/>
    </source>
</evidence>
<feature type="domain" description="Glycoside hydrolase family 42 N-terminal" evidence="5">
    <location>
        <begin position="117"/>
        <end position="490"/>
    </location>
</feature>
<dbReference type="Proteomes" id="UP000824111">
    <property type="component" value="Unassembled WGS sequence"/>
</dbReference>
<sequence length="737" mass="84256">MEVYVNEPRLRALYETLEQQFSELEGKNTSPYAVLKETVIERFLQYGREDIENGQYERAVYVHGCLEKLMEQLRWEVPTDWRPDFRMERPKINGYSFVYEDGKPVFYCGYGHFAQVKRDIPYMNRFGCNTVQVEIGPSFVLYPKGTHQKWGMDGEDVFAGGTRYIYEDGDFEVNLSAVYKDVIPVLERAGEEHVAVCLLLSPHYVPNWMFEAYPGFRSKNVGFLKYNIYHPKAKEMLEVFYRAVLPLVMEYPALQSICISNEPAFNTLADSKGAQTHGHDLLPTAERETAGDGFLPEWQAHLKEQFGDITALNDVFGAQYTAFEEVGMPAEDAGTPLFYTWYLWNNRKFADWHRWMAEQVRKFAPGVPLHAKFMPVFGTSELPYHRRFLHYGVDPEQFAEFTDISGNDAWSFEGKSHLPLSYKLEWYDFLASMKQMPIQNSEDHVIEDRDQNYSPIQAQRIYADMWQGAVHGRSATEIWVWERSNLPQASANGSILHRPDCVEAVGRANLDLNRLAREVAVFQNCARSVAILYSQPSRIYDREYMAELFKAYEGVLYAGCRPRFITEAQIGQLGAYELLVIPAVTHTYEAVLSEICAYLEQGGKALLISRNHAALARDAYDRPANRELLAKILEKAVLLDADGSGNSPNAAHSNRITGQVKRMINREALVTEISGNPYNIEWCAAEIDGKTLVNVCSYDNIPRKVCLARPARDLISGHAVETELELMPYQPLLLELK</sequence>
<dbReference type="GO" id="GO:0046872">
    <property type="term" value="F:metal ion binding"/>
    <property type="evidence" value="ECO:0007669"/>
    <property type="project" value="UniProtKB-KW"/>
</dbReference>
<dbReference type="Gene3D" id="3.40.50.880">
    <property type="match status" value="1"/>
</dbReference>
<accession>A0A9D1LW82</accession>
<reference evidence="6" key="1">
    <citation type="submission" date="2020-10" db="EMBL/GenBank/DDBJ databases">
        <authorList>
            <person name="Gilroy R."/>
        </authorList>
    </citation>
    <scope>NUCLEOTIDE SEQUENCE</scope>
    <source>
        <strain evidence="6">ChiSjej4B22-9803</strain>
    </source>
</reference>
<gene>
    <name evidence="6" type="ORF">IAB04_07225</name>
</gene>
<evidence type="ECO:0000256" key="2">
    <source>
        <dbReference type="ARBA" id="ARBA00022801"/>
    </source>
</evidence>
<organism evidence="6 7">
    <name type="scientific">Candidatus Avimonoglobus intestinipullorum</name>
    <dbReference type="NCBI Taxonomy" id="2840699"/>
    <lineage>
        <taxon>Bacteria</taxon>
        <taxon>Bacillati</taxon>
        <taxon>Bacillota</taxon>
        <taxon>Clostridia</taxon>
        <taxon>Eubacteriales</taxon>
        <taxon>Candidatus Avimonoglobus</taxon>
    </lineage>
</organism>
<name>A0A9D1LW82_9FIRM</name>
<evidence type="ECO:0000256" key="3">
    <source>
        <dbReference type="ARBA" id="ARBA00022833"/>
    </source>
</evidence>
<keyword evidence="4" id="KW-0326">Glycosidase</keyword>
<dbReference type="InterPro" id="IPR017853">
    <property type="entry name" value="GH"/>
</dbReference>
<dbReference type="AlphaFoldDB" id="A0A9D1LW82"/>
<dbReference type="GO" id="GO:0005975">
    <property type="term" value="P:carbohydrate metabolic process"/>
    <property type="evidence" value="ECO:0007669"/>
    <property type="project" value="InterPro"/>
</dbReference>
<keyword evidence="1" id="KW-0479">Metal-binding</keyword>
<dbReference type="GO" id="GO:0009341">
    <property type="term" value="C:beta-galactosidase complex"/>
    <property type="evidence" value="ECO:0007669"/>
    <property type="project" value="InterPro"/>
</dbReference>
<dbReference type="GO" id="GO:0004565">
    <property type="term" value="F:beta-galactosidase activity"/>
    <property type="evidence" value="ECO:0007669"/>
    <property type="project" value="InterPro"/>
</dbReference>
<dbReference type="Pfam" id="PF02449">
    <property type="entry name" value="Glyco_hydro_42"/>
    <property type="match status" value="1"/>
</dbReference>
<protein>
    <submittedName>
        <fullName evidence="6">Beta-galactosidase</fullName>
    </submittedName>
</protein>
<dbReference type="EMBL" id="DVND01000183">
    <property type="protein sequence ID" value="HIU49141.1"/>
    <property type="molecule type" value="Genomic_DNA"/>
</dbReference>
<evidence type="ECO:0000256" key="1">
    <source>
        <dbReference type="ARBA" id="ARBA00022723"/>
    </source>
</evidence>
<evidence type="ECO:0000256" key="4">
    <source>
        <dbReference type="ARBA" id="ARBA00023295"/>
    </source>
</evidence>
<keyword evidence="2" id="KW-0378">Hydrolase</keyword>
<dbReference type="InterPro" id="IPR003476">
    <property type="entry name" value="Glyco_hydro_42"/>
</dbReference>
<dbReference type="Gene3D" id="3.20.20.80">
    <property type="entry name" value="Glycosidases"/>
    <property type="match status" value="1"/>
</dbReference>
<proteinExistence type="predicted"/>
<dbReference type="SUPFAM" id="SSF51445">
    <property type="entry name" value="(Trans)glycosidases"/>
    <property type="match status" value="1"/>
</dbReference>
<dbReference type="PANTHER" id="PTHR36447:SF2">
    <property type="entry name" value="BETA-GALACTOSIDASE YESZ"/>
    <property type="match status" value="1"/>
</dbReference>
<keyword evidence="3" id="KW-0862">Zinc</keyword>
<dbReference type="InterPro" id="IPR013529">
    <property type="entry name" value="Glyco_hydro_42_N"/>
</dbReference>
<dbReference type="InterPro" id="IPR029062">
    <property type="entry name" value="Class_I_gatase-like"/>
</dbReference>
<dbReference type="CDD" id="cd03143">
    <property type="entry name" value="A4_beta-galactosidase_middle_domain"/>
    <property type="match status" value="1"/>
</dbReference>
<reference evidence="6" key="2">
    <citation type="journal article" date="2021" name="PeerJ">
        <title>Extensive microbial diversity within the chicken gut microbiome revealed by metagenomics and culture.</title>
        <authorList>
            <person name="Gilroy R."/>
            <person name="Ravi A."/>
            <person name="Getino M."/>
            <person name="Pursley I."/>
            <person name="Horton D.L."/>
            <person name="Alikhan N.F."/>
            <person name="Baker D."/>
            <person name="Gharbi K."/>
            <person name="Hall N."/>
            <person name="Watson M."/>
            <person name="Adriaenssens E.M."/>
            <person name="Foster-Nyarko E."/>
            <person name="Jarju S."/>
            <person name="Secka A."/>
            <person name="Antonio M."/>
            <person name="Oren A."/>
            <person name="Chaudhuri R.R."/>
            <person name="La Ragione R."/>
            <person name="Hildebrand F."/>
            <person name="Pallen M.J."/>
        </authorList>
    </citation>
    <scope>NUCLEOTIDE SEQUENCE</scope>
    <source>
        <strain evidence="6">ChiSjej4B22-9803</strain>
    </source>
</reference>